<comment type="caution">
    <text evidence="1">The sequence shown here is derived from an EMBL/GenBank/DDBJ whole genome shotgun (WGS) entry which is preliminary data.</text>
</comment>
<proteinExistence type="predicted"/>
<gene>
    <name evidence="1" type="ORF">PGLA2088_LOCUS46622</name>
</gene>
<dbReference type="EMBL" id="CAJNNW010036256">
    <property type="protein sequence ID" value="CAE8732978.1"/>
    <property type="molecule type" value="Genomic_DNA"/>
</dbReference>
<evidence type="ECO:0000313" key="1">
    <source>
        <dbReference type="EMBL" id="CAE8732978.1"/>
    </source>
</evidence>
<evidence type="ECO:0000313" key="2">
    <source>
        <dbReference type="Proteomes" id="UP000626109"/>
    </source>
</evidence>
<organism evidence="1 2">
    <name type="scientific">Polarella glacialis</name>
    <name type="common">Dinoflagellate</name>
    <dbReference type="NCBI Taxonomy" id="89957"/>
    <lineage>
        <taxon>Eukaryota</taxon>
        <taxon>Sar</taxon>
        <taxon>Alveolata</taxon>
        <taxon>Dinophyceae</taxon>
        <taxon>Suessiales</taxon>
        <taxon>Suessiaceae</taxon>
        <taxon>Polarella</taxon>
    </lineage>
</organism>
<dbReference type="Proteomes" id="UP000626109">
    <property type="component" value="Unassembled WGS sequence"/>
</dbReference>
<protein>
    <submittedName>
        <fullName evidence="1">Uncharacterized protein</fullName>
    </submittedName>
</protein>
<reference evidence="1" key="1">
    <citation type="submission" date="2021-02" db="EMBL/GenBank/DDBJ databases">
        <authorList>
            <person name="Dougan E. K."/>
            <person name="Rhodes N."/>
            <person name="Thang M."/>
            <person name="Chan C."/>
        </authorList>
    </citation>
    <scope>NUCLEOTIDE SEQUENCE</scope>
</reference>
<sequence length="180" mass="18647">MRGSITLPGKLNMVVPNASAFVKDPAAKQGIAKSLANISGVDVNKVNVALSLGTRRLSVRQLESESVIVDYTIKVSSTWEVATSYGDEIKGKIKAVSLAELGAQIRKNVAAASGTTYNITVDGITAEAKVEAEVTRSTSMKAPPDGGMAGGSIRVAGSSWLFVGALGLLLSGSRLRGDKL</sequence>
<dbReference type="AlphaFoldDB" id="A0A813LI73"/>
<accession>A0A813LI73</accession>
<name>A0A813LI73_POLGL</name>